<proteinExistence type="predicted"/>
<dbReference type="PANTHER" id="PTHR47163">
    <property type="entry name" value="DDE_TNP_IS1595 DOMAIN-CONTAINING PROTEIN"/>
    <property type="match status" value="1"/>
</dbReference>
<sequence length="343" mass="39415">MHSQHFLLEAQARKISLPEVAEWDAETVRAKFQELRWPETGGDPVCPKCGCVDSHYYLRTREQWRCKGCGHTFSLTSGTWLASTKLPLKKILIGIVALANAVKGMSALQLMRHMNVQYKTAYVFYHRLREALYAARPDIEAWSGQVEIDGAYLNPSTRLANKKEDRPEKSKRSKKPSRCILVLRQRGKIREGALRTLTFVIDTENAADIMDIVEQQLVRGTEVITDQHSAYSDLMAYFTHTQVNHDIHFVGPSGENTNQAESYFSRLRRFVRGQVHHLSVEYLDLYANEIAYREDMRRLDNRETSFDMITKLLSLERGKPRFRGYWDRTSRNDGLGSTLALAA</sequence>
<evidence type="ECO:0000313" key="3">
    <source>
        <dbReference type="Proteomes" id="UP001568698"/>
    </source>
</evidence>
<protein>
    <submittedName>
        <fullName evidence="2">IS1595 family transposase</fullName>
    </submittedName>
</protein>
<keyword evidence="3" id="KW-1185">Reference proteome</keyword>
<evidence type="ECO:0000313" key="2">
    <source>
        <dbReference type="EMBL" id="MEZ7196891.1"/>
    </source>
</evidence>
<reference evidence="2 3" key="1">
    <citation type="submission" date="2024-08" db="EMBL/GenBank/DDBJ databases">
        <title>Sulfate-reducing bacteria isolated from formation water of the oil field in Kazakhstan and description of Pseudodesulfovibrio sp.</title>
        <authorList>
            <person name="Bidzhieva S.K."/>
            <person name="Tourova T.P."/>
            <person name="Grouzdev D.S."/>
            <person name="Beletsky A.V."/>
            <person name="Sokolova D.S."/>
            <person name="Samigullina S.R."/>
            <person name="Poltaraus A.B."/>
            <person name="Avtukh A.N."/>
            <person name="Tereshina V.M."/>
            <person name="Zhaparov N.S."/>
            <person name="Mardanov A.V."/>
            <person name="Nazina T.N."/>
        </authorList>
    </citation>
    <scope>NUCLEOTIDE SEQUENCE [LARGE SCALE GENOMIC DNA]</scope>
    <source>
        <strain evidence="2 3">9FUS</strain>
    </source>
</reference>
<dbReference type="InterPro" id="IPR024445">
    <property type="entry name" value="Tnp_ISXO2-like"/>
</dbReference>
<dbReference type="NCBIfam" id="NF033547">
    <property type="entry name" value="transpos_IS1595"/>
    <property type="match status" value="1"/>
</dbReference>
<dbReference type="Proteomes" id="UP001568698">
    <property type="component" value="Unassembled WGS sequence"/>
</dbReference>
<dbReference type="PANTHER" id="PTHR47163:SF2">
    <property type="entry name" value="SI:DKEY-17M8.2"/>
    <property type="match status" value="1"/>
</dbReference>
<feature type="domain" description="ISXO2-like transposase" evidence="1">
    <location>
        <begin position="141"/>
        <end position="295"/>
    </location>
</feature>
<dbReference type="Pfam" id="PF12762">
    <property type="entry name" value="DDE_Tnp_IS1595"/>
    <property type="match status" value="1"/>
</dbReference>
<dbReference type="Pfam" id="PF12760">
    <property type="entry name" value="Zn_ribbon_IS1595"/>
    <property type="match status" value="1"/>
</dbReference>
<dbReference type="SMART" id="SM01126">
    <property type="entry name" value="DDE_Tnp_IS1595"/>
    <property type="match status" value="1"/>
</dbReference>
<dbReference type="RefSeq" id="WP_371386412.1">
    <property type="nucleotide sequence ID" value="NZ_JBGLYH010000021.1"/>
</dbReference>
<dbReference type="InterPro" id="IPR053164">
    <property type="entry name" value="IS1016-like_transposase"/>
</dbReference>
<dbReference type="InterPro" id="IPR024442">
    <property type="entry name" value="Transposase_Zn_ribbon"/>
</dbReference>
<comment type="caution">
    <text evidence="2">The sequence shown here is derived from an EMBL/GenBank/DDBJ whole genome shotgun (WGS) entry which is preliminary data.</text>
</comment>
<name>A0ABV4K1R9_9BACT</name>
<dbReference type="EMBL" id="JBGLYH010000021">
    <property type="protein sequence ID" value="MEZ7196891.1"/>
    <property type="molecule type" value="Genomic_DNA"/>
</dbReference>
<accession>A0ABV4K1R9</accession>
<evidence type="ECO:0000259" key="1">
    <source>
        <dbReference type="SMART" id="SM01126"/>
    </source>
</evidence>
<gene>
    <name evidence="2" type="ORF">AB6M95_09040</name>
</gene>
<organism evidence="2 3">
    <name type="scientific">Pseudodesulfovibrio karagichevae</name>
    <dbReference type="NCBI Taxonomy" id="3239305"/>
    <lineage>
        <taxon>Bacteria</taxon>
        <taxon>Pseudomonadati</taxon>
        <taxon>Thermodesulfobacteriota</taxon>
        <taxon>Desulfovibrionia</taxon>
        <taxon>Desulfovibrionales</taxon>
        <taxon>Desulfovibrionaceae</taxon>
    </lineage>
</organism>